<evidence type="ECO:0000256" key="1">
    <source>
        <dbReference type="ARBA" id="ARBA00010062"/>
    </source>
</evidence>
<dbReference type="Gene3D" id="3.40.50.2300">
    <property type="match status" value="2"/>
</dbReference>
<dbReference type="InterPro" id="IPR051010">
    <property type="entry name" value="BCAA_transport"/>
</dbReference>
<comment type="similarity">
    <text evidence="1">Belongs to the leucine-binding protein family.</text>
</comment>
<dbReference type="Pfam" id="PF13458">
    <property type="entry name" value="Peripla_BP_6"/>
    <property type="match status" value="1"/>
</dbReference>
<proteinExistence type="inferred from homology"/>
<dbReference type="Gene3D" id="1.25.40.10">
    <property type="entry name" value="Tetratricopeptide repeat domain"/>
    <property type="match status" value="1"/>
</dbReference>
<sequence length="556" mass="62942">MKQVFLLTFIMVSFFANSIAQDALNNYNRAKTLLSYGNYKDAMELLRPYMDEKQYGDLSKYATFYFAQSAFMNKQPNLSKATIESLLNQSTWDKIDDAKYLMALIHFEEGNHVNALEQILEIKDDKVKQHAENASYKYLSDVSLSYLAGNLRKYESNRGFVLSLKEKLESQTVMSSTDRSIYNQIKNVELGSQTTPTKSNTSKKDDVLDVAVVLPFSQSSGAQSARINTSNFIFELYQGISFALDEAKRKGVKVNVKAFDTQRNIARMKNIFADPFFDKADVIIGPLYPDEVDMMSPFAEGKGIPFINPLSNIDDKLENFEYAYLFRPSIGAISNGILDFARKEVSGRRIAVAYTSATRDESLAKRLSDQASSKGFQIVNFEKVDERSIRGFFDKVNLKRGGGAPAADMIVILTDDPNIASPTFQLMESISRDIPVLVMDSWLYFNFANYEMIQQDNFHFISNNTAKLGSKELEDFRESFFQKYHIYPSLNAHLGYELMSWLSNTLNISSGFDFRKSLDQASGVGGKITYGLDFRESKNNRYVPVLHLGDGVLDVK</sequence>
<reference evidence="5" key="1">
    <citation type="submission" date="2022-03" db="EMBL/GenBank/DDBJ databases">
        <title>De novo assembled genomes of Belliella spp. (Cyclobacteriaceae) strains.</title>
        <authorList>
            <person name="Szabo A."/>
            <person name="Korponai K."/>
            <person name="Felfoldi T."/>
        </authorList>
    </citation>
    <scope>NUCLEOTIDE SEQUENCE</scope>
    <source>
        <strain evidence="5">DSM 111904</strain>
    </source>
</reference>
<dbReference type="InterPro" id="IPR028082">
    <property type="entry name" value="Peripla_BP_I"/>
</dbReference>
<dbReference type="EMBL" id="JAKZGP010000011">
    <property type="protein sequence ID" value="MCH7409044.1"/>
    <property type="molecule type" value="Genomic_DNA"/>
</dbReference>
<gene>
    <name evidence="5" type="ORF">MM239_06540</name>
</gene>
<keyword evidence="6" id="KW-1185">Reference proteome</keyword>
<evidence type="ECO:0000256" key="3">
    <source>
        <dbReference type="SAM" id="SignalP"/>
    </source>
</evidence>
<dbReference type="CDD" id="cd06268">
    <property type="entry name" value="PBP1_ABC_transporter_LIVBP-like"/>
    <property type="match status" value="1"/>
</dbReference>
<dbReference type="Proteomes" id="UP001165489">
    <property type="component" value="Unassembled WGS sequence"/>
</dbReference>
<feature type="domain" description="Leucine-binding protein" evidence="4">
    <location>
        <begin position="238"/>
        <end position="506"/>
    </location>
</feature>
<comment type="caution">
    <text evidence="5">The sequence shown here is derived from an EMBL/GenBank/DDBJ whole genome shotgun (WGS) entry which is preliminary data.</text>
</comment>
<feature type="signal peptide" evidence="3">
    <location>
        <begin position="1"/>
        <end position="20"/>
    </location>
</feature>
<name>A0ABS9UYL9_9BACT</name>
<keyword evidence="2 3" id="KW-0732">Signal</keyword>
<dbReference type="PANTHER" id="PTHR30483">
    <property type="entry name" value="LEUCINE-SPECIFIC-BINDING PROTEIN"/>
    <property type="match status" value="1"/>
</dbReference>
<dbReference type="InterPro" id="IPR028081">
    <property type="entry name" value="Leu-bd"/>
</dbReference>
<dbReference type="InterPro" id="IPR011990">
    <property type="entry name" value="TPR-like_helical_dom_sf"/>
</dbReference>
<protein>
    <submittedName>
        <fullName evidence="5">ABC transporter substrate-binding protein</fullName>
    </submittedName>
</protein>
<evidence type="ECO:0000313" key="5">
    <source>
        <dbReference type="EMBL" id="MCH7409044.1"/>
    </source>
</evidence>
<dbReference type="RefSeq" id="WP_241347402.1">
    <property type="nucleotide sequence ID" value="NZ_JAKZGP010000011.1"/>
</dbReference>
<evidence type="ECO:0000259" key="4">
    <source>
        <dbReference type="Pfam" id="PF13458"/>
    </source>
</evidence>
<evidence type="ECO:0000313" key="6">
    <source>
        <dbReference type="Proteomes" id="UP001165489"/>
    </source>
</evidence>
<feature type="chain" id="PRO_5045645094" evidence="3">
    <location>
        <begin position="21"/>
        <end position="556"/>
    </location>
</feature>
<dbReference type="PANTHER" id="PTHR30483:SF6">
    <property type="entry name" value="PERIPLASMIC BINDING PROTEIN OF ABC TRANSPORTER FOR NATURAL AMINO ACIDS"/>
    <property type="match status" value="1"/>
</dbReference>
<evidence type="ECO:0000256" key="2">
    <source>
        <dbReference type="ARBA" id="ARBA00022729"/>
    </source>
</evidence>
<dbReference type="SUPFAM" id="SSF53822">
    <property type="entry name" value="Periplasmic binding protein-like I"/>
    <property type="match status" value="1"/>
</dbReference>
<accession>A0ABS9UYL9</accession>
<organism evidence="5 6">
    <name type="scientific">Belliella filtrata</name>
    <dbReference type="NCBI Taxonomy" id="2923435"/>
    <lineage>
        <taxon>Bacteria</taxon>
        <taxon>Pseudomonadati</taxon>
        <taxon>Bacteroidota</taxon>
        <taxon>Cytophagia</taxon>
        <taxon>Cytophagales</taxon>
        <taxon>Cyclobacteriaceae</taxon>
        <taxon>Belliella</taxon>
    </lineage>
</organism>